<name>A0A3N4IHN0_ASCIM</name>
<dbReference type="Pfam" id="PF00583">
    <property type="entry name" value="Acetyltransf_1"/>
    <property type="match status" value="1"/>
</dbReference>
<dbReference type="InterPro" id="IPR051556">
    <property type="entry name" value="N-term/lysine_N-AcTrnsfr"/>
</dbReference>
<dbReference type="PANTHER" id="PTHR42919">
    <property type="entry name" value="N-ALPHA-ACETYLTRANSFERASE"/>
    <property type="match status" value="1"/>
</dbReference>
<dbReference type="PANTHER" id="PTHR42919:SF8">
    <property type="entry name" value="N-ALPHA-ACETYLTRANSFERASE 50"/>
    <property type="match status" value="1"/>
</dbReference>
<evidence type="ECO:0000256" key="1">
    <source>
        <dbReference type="ARBA" id="ARBA00022679"/>
    </source>
</evidence>
<dbReference type="STRING" id="1160509.A0A3N4IHN0"/>
<protein>
    <recommendedName>
        <fullName evidence="4">N-acetyltransferase domain-containing protein</fullName>
    </recommendedName>
</protein>
<dbReference type="Gene3D" id="3.40.630.30">
    <property type="match status" value="1"/>
</dbReference>
<dbReference type="GO" id="GO:0031415">
    <property type="term" value="C:NatA complex"/>
    <property type="evidence" value="ECO:0007669"/>
    <property type="project" value="TreeGrafter"/>
</dbReference>
<accession>A0A3N4IHN0</accession>
<evidence type="ECO:0000256" key="3">
    <source>
        <dbReference type="SAM" id="MobiDB-lite"/>
    </source>
</evidence>
<dbReference type="CDD" id="cd04301">
    <property type="entry name" value="NAT_SF"/>
    <property type="match status" value="1"/>
</dbReference>
<feature type="compositionally biased region" description="Polar residues" evidence="3">
    <location>
        <begin position="26"/>
        <end position="45"/>
    </location>
</feature>
<keyword evidence="6" id="KW-1185">Reference proteome</keyword>
<dbReference type="SUPFAM" id="SSF55729">
    <property type="entry name" value="Acyl-CoA N-acyltransferases (Nat)"/>
    <property type="match status" value="1"/>
</dbReference>
<feature type="compositionally biased region" description="Polar residues" evidence="3">
    <location>
        <begin position="1"/>
        <end position="11"/>
    </location>
</feature>
<dbReference type="InterPro" id="IPR016181">
    <property type="entry name" value="Acyl_CoA_acyltransferase"/>
</dbReference>
<keyword evidence="2" id="KW-0012">Acyltransferase</keyword>
<proteinExistence type="predicted"/>
<gene>
    <name evidence="5" type="ORF">BJ508DRAFT_412134</name>
</gene>
<dbReference type="EMBL" id="ML119654">
    <property type="protein sequence ID" value="RPA85349.1"/>
    <property type="molecule type" value="Genomic_DNA"/>
</dbReference>
<dbReference type="GO" id="GO:0007064">
    <property type="term" value="P:mitotic sister chromatid cohesion"/>
    <property type="evidence" value="ECO:0007669"/>
    <property type="project" value="TreeGrafter"/>
</dbReference>
<sequence length="263" mass="28988">MTNGTSDTSIALDNPQKPDTNKDSSCDSAKPSSADSNESPNTDNGNAAPPAPPPPTKRYHLAHNITLQHPTQALLPYLSHLNKTLLPVNYPTKFYTSMIQHPTRRHLCLLASHPTSTRPIGAICCEFISLPSPPAKEKDESGWVYIQTLGVLSPFRSYGVGTGMIDKVMEEAKELMEVKGAWAHVWEGNEEGLRWYVNRGFEVHQKVVPYYKKLTPSGAWIVVRKGNGMVRGREGNGGVLEELKERQEAGPSGASDESIKIQW</sequence>
<evidence type="ECO:0000259" key="4">
    <source>
        <dbReference type="PROSITE" id="PS51186"/>
    </source>
</evidence>
<keyword evidence="1" id="KW-0808">Transferase</keyword>
<feature type="domain" description="N-acetyltransferase" evidence="4">
    <location>
        <begin position="65"/>
        <end position="216"/>
    </location>
</feature>
<evidence type="ECO:0000256" key="2">
    <source>
        <dbReference type="ARBA" id="ARBA00023315"/>
    </source>
</evidence>
<evidence type="ECO:0000313" key="6">
    <source>
        <dbReference type="Proteomes" id="UP000275078"/>
    </source>
</evidence>
<feature type="region of interest" description="Disordered" evidence="3">
    <location>
        <begin position="1"/>
        <end position="59"/>
    </location>
</feature>
<organism evidence="5 6">
    <name type="scientific">Ascobolus immersus RN42</name>
    <dbReference type="NCBI Taxonomy" id="1160509"/>
    <lineage>
        <taxon>Eukaryota</taxon>
        <taxon>Fungi</taxon>
        <taxon>Dikarya</taxon>
        <taxon>Ascomycota</taxon>
        <taxon>Pezizomycotina</taxon>
        <taxon>Pezizomycetes</taxon>
        <taxon>Pezizales</taxon>
        <taxon>Ascobolaceae</taxon>
        <taxon>Ascobolus</taxon>
    </lineage>
</organism>
<dbReference type="OrthoDB" id="47374at2759"/>
<dbReference type="GO" id="GO:0016747">
    <property type="term" value="F:acyltransferase activity, transferring groups other than amino-acyl groups"/>
    <property type="evidence" value="ECO:0007669"/>
    <property type="project" value="InterPro"/>
</dbReference>
<dbReference type="PROSITE" id="PS51186">
    <property type="entry name" value="GNAT"/>
    <property type="match status" value="1"/>
</dbReference>
<feature type="non-terminal residue" evidence="5">
    <location>
        <position position="1"/>
    </location>
</feature>
<dbReference type="Proteomes" id="UP000275078">
    <property type="component" value="Unassembled WGS sequence"/>
</dbReference>
<reference evidence="5 6" key="1">
    <citation type="journal article" date="2018" name="Nat. Ecol. Evol.">
        <title>Pezizomycetes genomes reveal the molecular basis of ectomycorrhizal truffle lifestyle.</title>
        <authorList>
            <person name="Murat C."/>
            <person name="Payen T."/>
            <person name="Noel B."/>
            <person name="Kuo A."/>
            <person name="Morin E."/>
            <person name="Chen J."/>
            <person name="Kohler A."/>
            <person name="Krizsan K."/>
            <person name="Balestrini R."/>
            <person name="Da Silva C."/>
            <person name="Montanini B."/>
            <person name="Hainaut M."/>
            <person name="Levati E."/>
            <person name="Barry K.W."/>
            <person name="Belfiori B."/>
            <person name="Cichocki N."/>
            <person name="Clum A."/>
            <person name="Dockter R.B."/>
            <person name="Fauchery L."/>
            <person name="Guy J."/>
            <person name="Iotti M."/>
            <person name="Le Tacon F."/>
            <person name="Lindquist E.A."/>
            <person name="Lipzen A."/>
            <person name="Malagnac F."/>
            <person name="Mello A."/>
            <person name="Molinier V."/>
            <person name="Miyauchi S."/>
            <person name="Poulain J."/>
            <person name="Riccioni C."/>
            <person name="Rubini A."/>
            <person name="Sitrit Y."/>
            <person name="Splivallo R."/>
            <person name="Traeger S."/>
            <person name="Wang M."/>
            <person name="Zifcakova L."/>
            <person name="Wipf D."/>
            <person name="Zambonelli A."/>
            <person name="Paolocci F."/>
            <person name="Nowrousian M."/>
            <person name="Ottonello S."/>
            <person name="Baldrian P."/>
            <person name="Spatafora J.W."/>
            <person name="Henrissat B."/>
            <person name="Nagy L.G."/>
            <person name="Aury J.M."/>
            <person name="Wincker P."/>
            <person name="Grigoriev I.V."/>
            <person name="Bonfante P."/>
            <person name="Martin F.M."/>
        </authorList>
    </citation>
    <scope>NUCLEOTIDE SEQUENCE [LARGE SCALE GENOMIC DNA]</scope>
    <source>
        <strain evidence="5 6">RN42</strain>
    </source>
</reference>
<dbReference type="AlphaFoldDB" id="A0A3N4IHN0"/>
<evidence type="ECO:0000313" key="5">
    <source>
        <dbReference type="EMBL" id="RPA85349.1"/>
    </source>
</evidence>
<dbReference type="InterPro" id="IPR000182">
    <property type="entry name" value="GNAT_dom"/>
</dbReference>